<feature type="binding site" evidence="15">
    <location>
        <position position="202"/>
    </location>
    <ligand>
        <name>FAD</name>
        <dbReference type="ChEBI" id="CHEBI:57692"/>
    </ligand>
</feature>
<evidence type="ECO:0000256" key="2">
    <source>
        <dbReference type="ARBA" id="ARBA00001974"/>
    </source>
</evidence>
<dbReference type="GO" id="GO:0050660">
    <property type="term" value="F:flavin adenine dinucleotide binding"/>
    <property type="evidence" value="ECO:0000318"/>
    <property type="project" value="GO_Central"/>
</dbReference>
<evidence type="ECO:0000256" key="12">
    <source>
        <dbReference type="ARBA" id="ARBA00063271"/>
    </source>
</evidence>
<evidence type="ECO:0000259" key="17">
    <source>
        <dbReference type="Pfam" id="PF02770"/>
    </source>
</evidence>
<dbReference type="HOGENOM" id="CLU_014629_3_1_1"/>
<dbReference type="InterPro" id="IPR012258">
    <property type="entry name" value="Acyl-CoA_oxidase"/>
</dbReference>
<proteinExistence type="inferred from homology"/>
<dbReference type="InterPro" id="IPR037069">
    <property type="entry name" value="AcylCoA_DH/ox_N_sf"/>
</dbReference>
<evidence type="ECO:0000256" key="14">
    <source>
        <dbReference type="PIRSR" id="PIRSR000168-1"/>
    </source>
</evidence>
<comment type="catalytic activity">
    <reaction evidence="1">
        <text>a 2,3-saturated acyl-CoA + O2 = a (2E)-enoyl-CoA + H2O2</text>
        <dbReference type="Rhea" id="RHEA:38959"/>
        <dbReference type="ChEBI" id="CHEBI:15379"/>
        <dbReference type="ChEBI" id="CHEBI:16240"/>
        <dbReference type="ChEBI" id="CHEBI:58856"/>
        <dbReference type="ChEBI" id="CHEBI:65111"/>
        <dbReference type="EC" id="1.3.3.6"/>
    </reaction>
</comment>
<dbReference type="InterPro" id="IPR002655">
    <property type="entry name" value="Acyl-CoA_oxidase_C"/>
</dbReference>
<dbReference type="FunFam" id="2.40.110.10:FF:000003">
    <property type="entry name" value="Acyl-coenzyme A oxidase"/>
    <property type="match status" value="1"/>
</dbReference>
<comment type="cofactor">
    <cofactor evidence="2">
        <name>FAD</name>
        <dbReference type="ChEBI" id="CHEBI:57692"/>
    </cofactor>
</comment>
<feature type="active site" description="Proton acceptor" evidence="14">
    <location>
        <position position="455"/>
    </location>
</feature>
<dbReference type="RefSeq" id="XP_504475.1">
    <property type="nucleotide sequence ID" value="XM_504475.1"/>
</dbReference>
<comment type="subcellular location">
    <subcellularLocation>
        <location evidence="3">Peroxisome</location>
    </subcellularLocation>
</comment>
<dbReference type="STRING" id="284591.F2Z627"/>
<evidence type="ECO:0000259" key="19">
    <source>
        <dbReference type="Pfam" id="PF22924"/>
    </source>
</evidence>
<dbReference type="GO" id="GO:0005777">
    <property type="term" value="C:peroxisome"/>
    <property type="evidence" value="ECO:0000318"/>
    <property type="project" value="GO_Central"/>
</dbReference>
<evidence type="ECO:0000313" key="21">
    <source>
        <dbReference type="Proteomes" id="UP000001300"/>
    </source>
</evidence>
<keyword evidence="11" id="KW-0576">Peroxisome</keyword>
<name>F2Z627_YARLI</name>
<keyword evidence="6 13" id="KW-0285">Flavoprotein</keyword>
<evidence type="ECO:0000256" key="13">
    <source>
        <dbReference type="PIRNR" id="PIRNR000168"/>
    </source>
</evidence>
<feature type="domain" description="Acyl-CoA oxidase/dehydrogenase middle" evidence="17">
    <location>
        <begin position="159"/>
        <end position="269"/>
    </location>
</feature>
<dbReference type="FunCoup" id="F2Z627">
    <property type="interactions" value="432"/>
</dbReference>
<dbReference type="GO" id="GO:0071949">
    <property type="term" value="F:FAD binding"/>
    <property type="evidence" value="ECO:0007669"/>
    <property type="project" value="InterPro"/>
</dbReference>
<dbReference type="EMBL" id="CR382131">
    <property type="protein sequence ID" value="CAG80078.1"/>
    <property type="molecule type" value="Genomic_DNA"/>
</dbReference>
<dbReference type="Gene3D" id="1.20.140.10">
    <property type="entry name" value="Butyryl-CoA Dehydrogenase, subunit A, domain 3"/>
    <property type="match status" value="2"/>
</dbReference>
<dbReference type="PANTHER" id="PTHR10909">
    <property type="entry name" value="ELECTRON TRANSPORT OXIDOREDUCTASE"/>
    <property type="match status" value="1"/>
</dbReference>
<evidence type="ECO:0000256" key="11">
    <source>
        <dbReference type="ARBA" id="ARBA00023140"/>
    </source>
</evidence>
<evidence type="ECO:0000256" key="8">
    <source>
        <dbReference type="ARBA" id="ARBA00022832"/>
    </source>
</evidence>
<evidence type="ECO:0000256" key="3">
    <source>
        <dbReference type="ARBA" id="ARBA00004275"/>
    </source>
</evidence>
<evidence type="ECO:0000256" key="10">
    <source>
        <dbReference type="ARBA" id="ARBA00023098"/>
    </source>
</evidence>
<keyword evidence="21" id="KW-1185">Reference proteome</keyword>
<dbReference type="PANTHER" id="PTHR10909:SF352">
    <property type="entry name" value="ACYL-COENZYME A OXIDASE-LIKE PROTEIN"/>
    <property type="match status" value="1"/>
</dbReference>
<gene>
    <name evidence="20" type="ORF">YALI0_E27654g</name>
</gene>
<dbReference type="AlphaFoldDB" id="F2Z627"/>
<dbReference type="SUPFAM" id="SSF47203">
    <property type="entry name" value="Acyl-CoA dehydrogenase C-terminal domain-like"/>
    <property type="match status" value="2"/>
</dbReference>
<accession>F2Z627</accession>
<reference evidence="20 21" key="1">
    <citation type="journal article" date="2004" name="Nature">
        <title>Genome evolution in yeasts.</title>
        <authorList>
            <consortium name="Genolevures"/>
            <person name="Dujon B."/>
            <person name="Sherman D."/>
            <person name="Fischer G."/>
            <person name="Durrens P."/>
            <person name="Casaregola S."/>
            <person name="Lafontaine I."/>
            <person name="de Montigny J."/>
            <person name="Marck C."/>
            <person name="Neuveglise C."/>
            <person name="Talla E."/>
            <person name="Goffard N."/>
            <person name="Frangeul L."/>
            <person name="Aigle M."/>
            <person name="Anthouard V."/>
            <person name="Babour A."/>
            <person name="Barbe V."/>
            <person name="Barnay S."/>
            <person name="Blanchin S."/>
            <person name="Beckerich J.M."/>
            <person name="Beyne E."/>
            <person name="Bleykasten C."/>
            <person name="Boisrame A."/>
            <person name="Boyer J."/>
            <person name="Cattolico L."/>
            <person name="Confanioleri F."/>
            <person name="de Daruvar A."/>
            <person name="Despons L."/>
            <person name="Fabre E."/>
            <person name="Fairhead C."/>
            <person name="Ferry-Dumazet H."/>
            <person name="Groppi A."/>
            <person name="Hantraye F."/>
            <person name="Hennequin C."/>
            <person name="Jauniaux N."/>
            <person name="Joyet P."/>
            <person name="Kachouri R."/>
            <person name="Kerrest A."/>
            <person name="Koszul R."/>
            <person name="Lemaire M."/>
            <person name="Lesur I."/>
            <person name="Ma L."/>
            <person name="Muller H."/>
            <person name="Nicaud J.M."/>
            <person name="Nikolski M."/>
            <person name="Oztas S."/>
            <person name="Ozier-Kalogeropoulos O."/>
            <person name="Pellenz S."/>
            <person name="Potier S."/>
            <person name="Richard G.F."/>
            <person name="Straub M.L."/>
            <person name="Suleau A."/>
            <person name="Swennene D."/>
            <person name="Tekaia F."/>
            <person name="Wesolowski-Louvel M."/>
            <person name="Westhof E."/>
            <person name="Wirth B."/>
            <person name="Zeniou-Meyer M."/>
            <person name="Zivanovic I."/>
            <person name="Bolotin-Fukuhara M."/>
            <person name="Thierry A."/>
            <person name="Bouchier C."/>
            <person name="Caudron B."/>
            <person name="Scarpelli C."/>
            <person name="Gaillardin C."/>
            <person name="Weissenbach J."/>
            <person name="Wincker P."/>
            <person name="Souciet J.L."/>
        </authorList>
    </citation>
    <scope>NUCLEOTIDE SEQUENCE [LARGE SCALE GENOMIC DNA]</scope>
    <source>
        <strain evidence="21">CLIB 122 / E 150</strain>
    </source>
</reference>
<dbReference type="SUPFAM" id="SSF56645">
    <property type="entry name" value="Acyl-CoA dehydrogenase NM domain-like"/>
    <property type="match status" value="1"/>
</dbReference>
<dbReference type="PIRSF" id="PIRSF000168">
    <property type="entry name" value="Acyl-CoA_oxidase"/>
    <property type="match status" value="1"/>
</dbReference>
<dbReference type="Pfam" id="PF01756">
    <property type="entry name" value="ACOX"/>
    <property type="match status" value="1"/>
</dbReference>
<dbReference type="GO" id="GO:0033540">
    <property type="term" value="P:fatty acid beta-oxidation using acyl-CoA oxidase"/>
    <property type="evidence" value="ECO:0000318"/>
    <property type="project" value="GO_Central"/>
</dbReference>
<evidence type="ECO:0000256" key="4">
    <source>
        <dbReference type="ARBA" id="ARBA00004846"/>
    </source>
</evidence>
<dbReference type="InterPro" id="IPR006091">
    <property type="entry name" value="Acyl-CoA_Oxase/DH_mid-dom"/>
</dbReference>
<dbReference type="UniPathway" id="UPA00661"/>
<keyword evidence="8" id="KW-0276">Fatty acid metabolism</keyword>
<organism evidence="20 21">
    <name type="scientific">Yarrowia lipolytica (strain CLIB 122 / E 150)</name>
    <name type="common">Yeast</name>
    <name type="synonym">Candida lipolytica</name>
    <dbReference type="NCBI Taxonomy" id="284591"/>
    <lineage>
        <taxon>Eukaryota</taxon>
        <taxon>Fungi</taxon>
        <taxon>Dikarya</taxon>
        <taxon>Ascomycota</taxon>
        <taxon>Saccharomycotina</taxon>
        <taxon>Dipodascomycetes</taxon>
        <taxon>Dipodascales</taxon>
        <taxon>Dipodascales incertae sedis</taxon>
        <taxon>Yarrowia</taxon>
    </lineage>
</organism>
<dbReference type="Gene3D" id="1.10.540.10">
    <property type="entry name" value="Acyl-CoA dehydrogenase/oxidase, N-terminal domain"/>
    <property type="match status" value="1"/>
</dbReference>
<evidence type="ECO:0000256" key="9">
    <source>
        <dbReference type="ARBA" id="ARBA00023002"/>
    </source>
</evidence>
<evidence type="ECO:0000313" key="20">
    <source>
        <dbReference type="EMBL" id="CAG80078.1"/>
    </source>
</evidence>
<dbReference type="FunFam" id="1.10.540.10:FF:000018">
    <property type="entry name" value="Acyl-coenzyme A oxidase"/>
    <property type="match status" value="1"/>
</dbReference>
<dbReference type="Pfam" id="PF02770">
    <property type="entry name" value="Acyl-CoA_dh_M"/>
    <property type="match status" value="1"/>
</dbReference>
<dbReference type="OrthoDB" id="538336at2759"/>
<dbReference type="InterPro" id="IPR055060">
    <property type="entry name" value="ACOX_C_alpha1"/>
</dbReference>
<feature type="domain" description="Acyl-CoA oxidase C-alpha1" evidence="19">
    <location>
        <begin position="299"/>
        <end position="470"/>
    </location>
</feature>
<dbReference type="Pfam" id="PF14749">
    <property type="entry name" value="Acyl-CoA_ox_N"/>
    <property type="match status" value="1"/>
</dbReference>
<keyword evidence="10" id="KW-0443">Lipid metabolism</keyword>
<dbReference type="KEGG" id="yli:2911586"/>
<evidence type="ECO:0000259" key="16">
    <source>
        <dbReference type="Pfam" id="PF01756"/>
    </source>
</evidence>
<dbReference type="InterPro" id="IPR009100">
    <property type="entry name" value="AcylCoA_DH/oxidase_NM_dom_sf"/>
</dbReference>
<comment type="similarity">
    <text evidence="5 13">Belongs to the acyl-CoA oxidase family.</text>
</comment>
<dbReference type="InterPro" id="IPR046373">
    <property type="entry name" value="Acyl-CoA_Oxase/DH_mid-dom_sf"/>
</dbReference>
<evidence type="ECO:0000256" key="15">
    <source>
        <dbReference type="PIRSR" id="PIRSR000168-2"/>
    </source>
</evidence>
<dbReference type="Pfam" id="PF22924">
    <property type="entry name" value="ACOX_C_alpha1"/>
    <property type="match status" value="1"/>
</dbReference>
<evidence type="ECO:0000259" key="18">
    <source>
        <dbReference type="Pfam" id="PF14749"/>
    </source>
</evidence>
<dbReference type="GO" id="GO:0005504">
    <property type="term" value="F:fatty acid binding"/>
    <property type="evidence" value="ECO:0000318"/>
    <property type="project" value="GO_Central"/>
</dbReference>
<keyword evidence="9" id="KW-0560">Oxidoreductase</keyword>
<evidence type="ECO:0000256" key="7">
    <source>
        <dbReference type="ARBA" id="ARBA00022827"/>
    </source>
</evidence>
<evidence type="ECO:0000256" key="6">
    <source>
        <dbReference type="ARBA" id="ARBA00022630"/>
    </source>
</evidence>
<keyword evidence="7 13" id="KW-0274">FAD</keyword>
<comment type="subunit">
    <text evidence="12">Heteropentamer composed of five different subunits.</text>
</comment>
<comment type="pathway">
    <text evidence="4">Lipid metabolism; peroxisomal fatty acid beta-oxidation.</text>
</comment>
<dbReference type="FunFam" id="1.20.140.10:FF:000015">
    <property type="entry name" value="Acyl-coenzyme A oxidase"/>
    <property type="match status" value="1"/>
</dbReference>
<protein>
    <recommendedName>
        <fullName evidence="13">Acyl-coenzyme A oxidase</fullName>
    </recommendedName>
</protein>
<dbReference type="InterPro" id="IPR029320">
    <property type="entry name" value="Acyl-CoA_ox_N"/>
</dbReference>
<feature type="domain" description="Acyl-CoA oxidase C-terminal" evidence="16">
    <location>
        <begin position="507"/>
        <end position="685"/>
    </location>
</feature>
<evidence type="ECO:0000256" key="5">
    <source>
        <dbReference type="ARBA" id="ARBA00006288"/>
    </source>
</evidence>
<dbReference type="InParanoid" id="F2Z627"/>
<dbReference type="Gene3D" id="2.40.110.10">
    <property type="entry name" value="Butyryl-CoA Dehydrogenase, subunit A, domain 2"/>
    <property type="match status" value="1"/>
</dbReference>
<dbReference type="GO" id="GO:0003997">
    <property type="term" value="F:acyl-CoA oxidase activity"/>
    <property type="evidence" value="ECO:0000318"/>
    <property type="project" value="GO_Central"/>
</dbReference>
<sequence>MITPNPANDIVHDGKLYDTFTEPPKLMAQERAQLDFDPRDITYFLDGSKEETELLESLMLMYERDPLFNNQNEYDESFETLRERSVKRIFQLSKSIAMDPEPMSFRKIGFLGILDMGTYARLGVHYALFCNSIRGQGTPDQLMYWLDQGAMVIKGFYGCFAMTEMGHGSNLSRLETIATFDKETDEFIINTPHVGATKWWIGGAAHTATHTLAFARLQVDGKDYGVKSFVVPLRNLDDHSLRPGIATGDIGKKMGRDAVDNGWIQFTNVRVPRNYMLMKHTKVLRDGTVKQPPLAQLTYGSLITGRVQMTTDSHNVSKKFLTIALRYATIRRQFSSTPGEPETRLIDYLYHQRRLLPLMAYSYAMKLAGDHVRELFFASQEKAESLKEDDKAGVESYVQDIKELFSVSAGLKAATTWACADIIDKARQACGGHGYSAYNGFGQAFQDWVVQCTWEGDNTVLTLSAGRALIQSALVYRKEGKLGNATKYLSRSKELANAKRNGRSLEDPKLLVEAWEAVSAGAINAATDAYEELSKQGVSVDECFEQVSQERFQAARIHTRRALIEAFYSRIATADEKVKPHLIPLANLFALWSIEEDSALFLAEGYFEPEDIIEVTSLVNKYCGIVRKNVIGYTDAFNLSDYFINAAIGRYDGDVYKNYFEKVKQQYPPEGGKPHYYEDVMKPFLHRERIPDVPMEPEDIQ</sequence>
<dbReference type="Proteomes" id="UP000001300">
    <property type="component" value="Chromosome E"/>
</dbReference>
<dbReference type="InterPro" id="IPR036250">
    <property type="entry name" value="AcylCo_DH-like_C"/>
</dbReference>
<feature type="domain" description="Acyl-coenzyme A oxidase N-terminal" evidence="18">
    <location>
        <begin position="37"/>
        <end position="147"/>
    </location>
</feature>
<dbReference type="FunFam" id="1.20.140.10:FF:000013">
    <property type="entry name" value="Acyl-coenzyme A oxidase"/>
    <property type="match status" value="1"/>
</dbReference>
<dbReference type="VEuPathDB" id="FungiDB:YALI0_E27654g"/>
<dbReference type="OMA" id="TFPTQEL"/>
<feature type="binding site" evidence="15">
    <location>
        <position position="163"/>
    </location>
    <ligand>
        <name>FAD</name>
        <dbReference type="ChEBI" id="CHEBI:57692"/>
    </ligand>
</feature>
<evidence type="ECO:0000256" key="1">
    <source>
        <dbReference type="ARBA" id="ARBA00001201"/>
    </source>
</evidence>